<dbReference type="InterPro" id="IPR026265">
    <property type="entry name" value="LptC"/>
</dbReference>
<dbReference type="Gene3D" id="2.60.450.10">
    <property type="entry name" value="Lipopolysaccharide (LPS) transport protein A like domain"/>
    <property type="match status" value="1"/>
</dbReference>
<name>A0A0R0AQI4_9GAMM</name>
<proteinExistence type="inferred from homology"/>
<dbReference type="GO" id="GO:0043165">
    <property type="term" value="P:Gram-negative-bacterium-type cell outer membrane assembly"/>
    <property type="evidence" value="ECO:0007669"/>
    <property type="project" value="UniProtKB-UniRule"/>
</dbReference>
<protein>
    <recommendedName>
        <fullName evidence="6">Lipopolysaccharide export system protein LptC</fullName>
    </recommendedName>
</protein>
<evidence type="ECO:0000256" key="2">
    <source>
        <dbReference type="ARBA" id="ARBA00022519"/>
    </source>
</evidence>
<dbReference type="Proteomes" id="UP000051802">
    <property type="component" value="Unassembled WGS sequence"/>
</dbReference>
<comment type="function">
    <text evidence="6">Involved in the assembly of lipopolysaccharide (LPS). Required for the translocation of LPS from the inner membrane to the outer membrane. Facilitates the transfer of LPS from the inner membrane to the periplasmic protein LptA. Could be a docking site for LptA.</text>
</comment>
<dbReference type="PANTHER" id="PTHR37481:SF1">
    <property type="entry name" value="LIPOPOLYSACCHARIDE EXPORT SYSTEM PROTEIN LPTC"/>
    <property type="match status" value="1"/>
</dbReference>
<evidence type="ECO:0000256" key="6">
    <source>
        <dbReference type="HAMAP-Rule" id="MF_01915"/>
    </source>
</evidence>
<dbReference type="NCBIfam" id="TIGR04409">
    <property type="entry name" value="LptC_YrbK"/>
    <property type="match status" value="1"/>
</dbReference>
<keyword evidence="5 6" id="KW-0472">Membrane</keyword>
<dbReference type="OrthoDB" id="5973594at2"/>
<evidence type="ECO:0000313" key="7">
    <source>
        <dbReference type="EMBL" id="KRG46953.1"/>
    </source>
</evidence>
<keyword evidence="3 6" id="KW-0812">Transmembrane</keyword>
<dbReference type="InterPro" id="IPR010664">
    <property type="entry name" value="LipoPS_assembly_LptC-rel"/>
</dbReference>
<dbReference type="GO" id="GO:0015221">
    <property type="term" value="F:lipopolysaccharide transmembrane transporter activity"/>
    <property type="evidence" value="ECO:0007669"/>
    <property type="project" value="InterPro"/>
</dbReference>
<dbReference type="PANTHER" id="PTHR37481">
    <property type="entry name" value="LIPOPOLYSACCHARIDE EXPORT SYSTEM PROTEIN LPTC"/>
    <property type="match status" value="1"/>
</dbReference>
<keyword evidence="2 6" id="KW-0997">Cell inner membrane</keyword>
<keyword evidence="1 6" id="KW-1003">Cell membrane</keyword>
<dbReference type="GO" id="GO:0017089">
    <property type="term" value="F:glycolipid transfer activity"/>
    <property type="evidence" value="ECO:0007669"/>
    <property type="project" value="TreeGrafter"/>
</dbReference>
<dbReference type="InterPro" id="IPR052363">
    <property type="entry name" value="LPS_export_LptC"/>
</dbReference>
<comment type="subunit">
    <text evidence="6">Component of the lipopolysaccharide transport and assembly complex. Interacts with LptA and the LptBFG transporter complex.</text>
</comment>
<dbReference type="EMBL" id="LLXU01000049">
    <property type="protein sequence ID" value="KRG46953.1"/>
    <property type="molecule type" value="Genomic_DNA"/>
</dbReference>
<dbReference type="Pfam" id="PF06835">
    <property type="entry name" value="LptC"/>
    <property type="match status" value="1"/>
</dbReference>
<evidence type="ECO:0000256" key="3">
    <source>
        <dbReference type="ARBA" id="ARBA00022692"/>
    </source>
</evidence>
<reference evidence="7 8" key="1">
    <citation type="submission" date="2015-10" db="EMBL/GenBank/DDBJ databases">
        <title>Genome sequencing and analysis of members of genus Stenotrophomonas.</title>
        <authorList>
            <person name="Patil P.P."/>
            <person name="Midha S."/>
            <person name="Patil P.B."/>
        </authorList>
    </citation>
    <scope>NUCLEOTIDE SEQUENCE [LARGE SCALE GENOMIC DNA]</scope>
    <source>
        <strain evidence="7 8">JCM 16536</strain>
    </source>
</reference>
<organism evidence="7 8">
    <name type="scientific">Stenotrophomonas panacihumi</name>
    <dbReference type="NCBI Taxonomy" id="676599"/>
    <lineage>
        <taxon>Bacteria</taxon>
        <taxon>Pseudomonadati</taxon>
        <taxon>Pseudomonadota</taxon>
        <taxon>Gammaproteobacteria</taxon>
        <taxon>Lysobacterales</taxon>
        <taxon>Lysobacteraceae</taxon>
        <taxon>Stenotrophomonas</taxon>
    </lineage>
</organism>
<evidence type="ECO:0000256" key="1">
    <source>
        <dbReference type="ARBA" id="ARBA00022475"/>
    </source>
</evidence>
<dbReference type="HAMAP" id="MF_01915">
    <property type="entry name" value="LPS_assembly_LptC"/>
    <property type="match status" value="1"/>
</dbReference>
<accession>A0A0R0AQI4</accession>
<comment type="similarity">
    <text evidence="6">Belongs to the LptC family.</text>
</comment>
<comment type="caution">
    <text evidence="7">The sequence shown here is derived from an EMBL/GenBank/DDBJ whole genome shotgun (WGS) entry which is preliminary data.</text>
</comment>
<gene>
    <name evidence="6" type="primary">lptC</name>
    <name evidence="7" type="ORF">ARC20_03680</name>
</gene>
<dbReference type="RefSeq" id="WP_057643689.1">
    <property type="nucleotide sequence ID" value="NZ_LLXU01000049.1"/>
</dbReference>
<dbReference type="STRING" id="676599.ARC20_03680"/>
<keyword evidence="8" id="KW-1185">Reference proteome</keyword>
<keyword evidence="4 6" id="KW-1133">Transmembrane helix</keyword>
<dbReference type="GO" id="GO:0005886">
    <property type="term" value="C:plasma membrane"/>
    <property type="evidence" value="ECO:0007669"/>
    <property type="project" value="UniProtKB-SubCell"/>
</dbReference>
<evidence type="ECO:0000256" key="5">
    <source>
        <dbReference type="ARBA" id="ARBA00023136"/>
    </source>
</evidence>
<evidence type="ECO:0000313" key="8">
    <source>
        <dbReference type="Proteomes" id="UP000051802"/>
    </source>
</evidence>
<sequence>MNWRMVLGGALLVAAIVSGWSAWRNRSHPVEEVAQEATADYVLHDFELISLDKDTGKESVTLRAPEAHRNRADQTMDITTPVFLLPDQQGLPWTLRAQTGWVSPKGDELRLRGDVAGDSPSAPGVVPTTFRTTTLDVFPQQHLARTADRVTMTRPGLTQTGVGFEANLQTRQYKLLSQVKTRYEPTAAK</sequence>
<comment type="subcellular location">
    <subcellularLocation>
        <location evidence="6">Cell inner membrane</location>
        <topology evidence="6">Single-pass membrane protein</topology>
    </subcellularLocation>
</comment>
<dbReference type="GO" id="GO:0030288">
    <property type="term" value="C:outer membrane-bounded periplasmic space"/>
    <property type="evidence" value="ECO:0007669"/>
    <property type="project" value="TreeGrafter"/>
</dbReference>
<dbReference type="AlphaFoldDB" id="A0A0R0AQI4"/>
<evidence type="ECO:0000256" key="4">
    <source>
        <dbReference type="ARBA" id="ARBA00022989"/>
    </source>
</evidence>